<dbReference type="EMBL" id="GISG01138713">
    <property type="protein sequence ID" value="MBA4644540.1"/>
    <property type="molecule type" value="Transcribed_RNA"/>
</dbReference>
<keyword evidence="1" id="KW-1133">Transmembrane helix</keyword>
<evidence type="ECO:0000313" key="2">
    <source>
        <dbReference type="EMBL" id="MBA4644540.1"/>
    </source>
</evidence>
<proteinExistence type="predicted"/>
<organism evidence="2">
    <name type="scientific">Opuntia streptacantha</name>
    <name type="common">Prickly pear cactus</name>
    <name type="synonym">Opuntia cardona</name>
    <dbReference type="NCBI Taxonomy" id="393608"/>
    <lineage>
        <taxon>Eukaryota</taxon>
        <taxon>Viridiplantae</taxon>
        <taxon>Streptophyta</taxon>
        <taxon>Embryophyta</taxon>
        <taxon>Tracheophyta</taxon>
        <taxon>Spermatophyta</taxon>
        <taxon>Magnoliopsida</taxon>
        <taxon>eudicotyledons</taxon>
        <taxon>Gunneridae</taxon>
        <taxon>Pentapetalae</taxon>
        <taxon>Caryophyllales</taxon>
        <taxon>Cactineae</taxon>
        <taxon>Cactaceae</taxon>
        <taxon>Opuntioideae</taxon>
        <taxon>Opuntia</taxon>
    </lineage>
</organism>
<reference evidence="2" key="1">
    <citation type="journal article" date="2013" name="J. Plant Res.">
        <title>Effect of fungi and light on seed germination of three Opuntia species from semiarid lands of central Mexico.</title>
        <authorList>
            <person name="Delgado-Sanchez P."/>
            <person name="Jimenez-Bremont J.F."/>
            <person name="Guerrero-Gonzalez Mde L."/>
            <person name="Flores J."/>
        </authorList>
    </citation>
    <scope>NUCLEOTIDE SEQUENCE</scope>
    <source>
        <tissue evidence="2">Cladode</tissue>
    </source>
</reference>
<accession>A0A7C9DJ63</accession>
<dbReference type="AlphaFoldDB" id="A0A7C9DJ63"/>
<reference evidence="2" key="2">
    <citation type="submission" date="2020-07" db="EMBL/GenBank/DDBJ databases">
        <authorList>
            <person name="Vera ALvarez R."/>
            <person name="Arias-Moreno D.M."/>
            <person name="Jimenez-Jacinto V."/>
            <person name="Jimenez-Bremont J.F."/>
            <person name="Swaminathan K."/>
            <person name="Moose S.P."/>
            <person name="Guerrero-Gonzalez M.L."/>
            <person name="Marino-Ramirez L."/>
            <person name="Landsman D."/>
            <person name="Rodriguez-Kessler M."/>
            <person name="Delgado-Sanchez P."/>
        </authorList>
    </citation>
    <scope>NUCLEOTIDE SEQUENCE</scope>
    <source>
        <tissue evidence="2">Cladode</tissue>
    </source>
</reference>
<feature type="transmembrane region" description="Helical" evidence="1">
    <location>
        <begin position="61"/>
        <end position="78"/>
    </location>
</feature>
<evidence type="ECO:0000256" key="1">
    <source>
        <dbReference type="SAM" id="Phobius"/>
    </source>
</evidence>
<keyword evidence="1" id="KW-0472">Membrane</keyword>
<sequence length="111" mass="12921">MSGLGRSRVVVQHAQSESQSFRLLLQRSLCLLMSCVNLYYLQWCLVSSLDSFYYVRLSLEMFYRLVLVSFIRYCYFVINMPMLEGMSSPNRVASISGNWVLFVCNLSKSFE</sequence>
<feature type="transmembrane region" description="Helical" evidence="1">
    <location>
        <begin position="21"/>
        <end position="41"/>
    </location>
</feature>
<protein>
    <submittedName>
        <fullName evidence="2">Uncharacterized protein</fullName>
    </submittedName>
</protein>
<name>A0A7C9DJ63_OPUST</name>
<keyword evidence="1" id="KW-0812">Transmembrane</keyword>